<dbReference type="Proteomes" id="UP000019184">
    <property type="component" value="Unassembled WGS sequence"/>
</dbReference>
<sequence>MVQGHYHDHEHPLEPVMKNQTFFSKMNSMVMPAVMTLLMMMFIILGIGGNARAGTIAPGPLFLTTAGVDPNIMFILDDSGSMMFEIMPDDYTYWGQTNGSIVYVFPRVSGVYGADDYTNNVVTTSDTSSYTALARSSAFNKIYYNPAITYTPWKKYDGSSYANASTTCPYHNPENTGAGCRSLTANIPTAGPNWRNCNATGCNSSTPSSTFWPATYFTYNGGNQWTRTNYTKTEIKSATPTYSGDGRTSRTDCTGGVCTYAQEIQNFANWYTYYRSRILAARAGVGKAFVNQSEKLRVGFGTINKGSTSIDGVNAKAVITGVRPFTSTNREAFFDQLYNRDIPAQGTPLRLALDAAGLYFSRTDDRGPWSSTPGQTGGTDYTCRQSYTILMTDGYWNGDQAGTTNARANNDGTAGPTITEPAHPPVLAQSFTYSAVSPFTDNWTNTLADVAMYYWKRDLRTDLANRVPINTADPAFWQHMVTFGVGLGVNGSVDPTTAFAAIGGNTTITWPQPSDTGTSQNIDDLLHAAVNGRGGFFSATDPDTFATQLSTMLETIVARKESSAAALAANSTRLDVDTAIYQSMFNSEDWSGQVAAKQFNADGTVSDTDLWNTNTAGKIPAPQADNGTITATTSGRKIYTLVGNVGKEFLWENLDTGQKTDLRSTDTVTVAEGQKRLNWIRGDQSNEKPVGTLRTRTKLLGDIVNSSPFYVGAPLDFGYQAMSGYTTFREAKKNRTKMLYVGANDGMLHAFDATCVKNNDPDAEPPCSNTTAGQEKFAFIPKVVFPNLPNLTASNYTHQYFVDGSPYVGDVQIGGVWKSILIGATGAGGRSVFALDVTDPDNFSASNVLWEFTDTNDMGYPVGQIGQVAMGRLQNGTWVAVFGNGYNSTSGKAFLFVVNVADGTLIAKIATNSSVSNGLAAPVLLADASKNVVAAYAGDLLGNLWKFDLTNNTVAFSNPLFKARDAAGNIQPITAPPEIGKHPNGGYIIVFGTGKYFEEGDHNASATPRQSLYGIWDTAVLNSNAWQGGSAITATNRSGLQAQTVKGQTTTAGNNWRLVSQTSVVWSGSGAKRGWYMDLPADGERVTDSPTLSVGRAIFITRVPRVLDDLCVPSAGTAWLMVVDLVTGGRTVEVSFDVNRDKQFNALDDITVGGERGAASGFEGIRAGLSTGITLIVSSRGIDVLLSGTDALTTTADATSAATGSDATAAAAAVAAKAVADAAKAAADTVISTANAAAATAQATANDAAVVAAAAAARLHFCRGKISS</sequence>
<dbReference type="EMBL" id="CBTK010000122">
    <property type="protein sequence ID" value="CDH45110.1"/>
    <property type="molecule type" value="Genomic_DNA"/>
</dbReference>
<gene>
    <name evidence="5" type="ORF">BN874_2080012</name>
</gene>
<keyword evidence="6" id="KW-1185">Reference proteome</keyword>
<dbReference type="AlphaFoldDB" id="A0A7U7GAZ3"/>
<accession>A0A7U7GAZ3</accession>
<evidence type="ECO:0000259" key="4">
    <source>
        <dbReference type="Pfam" id="PF05567"/>
    </source>
</evidence>
<keyword evidence="2" id="KW-0106">Calcium</keyword>
<dbReference type="InterPro" id="IPR008707">
    <property type="entry name" value="B-propeller_PilY1"/>
</dbReference>
<feature type="transmembrane region" description="Helical" evidence="3">
    <location>
        <begin position="29"/>
        <end position="48"/>
    </location>
</feature>
<dbReference type="GO" id="GO:0046872">
    <property type="term" value="F:metal ion binding"/>
    <property type="evidence" value="ECO:0007669"/>
    <property type="project" value="UniProtKB-KW"/>
</dbReference>
<feature type="domain" description="PilY1 beta-propeller" evidence="4">
    <location>
        <begin position="700"/>
        <end position="1051"/>
    </location>
</feature>
<keyword evidence="3" id="KW-0812">Transmembrane</keyword>
<evidence type="ECO:0000313" key="5">
    <source>
        <dbReference type="EMBL" id="CDH45110.1"/>
    </source>
</evidence>
<evidence type="ECO:0000313" key="6">
    <source>
        <dbReference type="Proteomes" id="UP000019184"/>
    </source>
</evidence>
<organism evidence="5 6">
    <name type="scientific">Candidatus Contendobacter odensis Run_B_J11</name>
    <dbReference type="NCBI Taxonomy" id="1400861"/>
    <lineage>
        <taxon>Bacteria</taxon>
        <taxon>Pseudomonadati</taxon>
        <taxon>Pseudomonadota</taxon>
        <taxon>Gammaproteobacteria</taxon>
        <taxon>Candidatus Competibacteraceae</taxon>
        <taxon>Candidatus Contendibacter</taxon>
    </lineage>
</organism>
<protein>
    <submittedName>
        <fullName evidence="5">Type 4 fimbrial biogenesis protein PilY1</fullName>
    </submittedName>
</protein>
<comment type="caution">
    <text evidence="5">The sequence shown here is derived from an EMBL/GenBank/DDBJ whole genome shotgun (WGS) entry which is preliminary data.</text>
</comment>
<reference evidence="5 6" key="1">
    <citation type="journal article" date="2014" name="ISME J.">
        <title>Candidatus Competibacter-lineage genomes retrieved from metagenomes reveal functional metabolic diversity.</title>
        <authorList>
            <person name="McIlroy S.J."/>
            <person name="Albertsen M."/>
            <person name="Andresen E.K."/>
            <person name="Saunders A.M."/>
            <person name="Kristiansen R."/>
            <person name="Stokholm-Bjerregaard M."/>
            <person name="Nielsen K.L."/>
            <person name="Nielsen P.H."/>
        </authorList>
    </citation>
    <scope>NUCLEOTIDE SEQUENCE [LARGE SCALE GENOMIC DNA]</scope>
    <source>
        <strain evidence="5 6">Run_B_J11</strain>
    </source>
</reference>
<name>A0A7U7GAZ3_9GAMM</name>
<proteinExistence type="predicted"/>
<evidence type="ECO:0000256" key="1">
    <source>
        <dbReference type="ARBA" id="ARBA00022723"/>
    </source>
</evidence>
<keyword evidence="3" id="KW-1133">Transmembrane helix</keyword>
<keyword evidence="1" id="KW-0479">Metal-binding</keyword>
<keyword evidence="3" id="KW-0472">Membrane</keyword>
<dbReference type="Pfam" id="PF05567">
    <property type="entry name" value="T4P_PilY1"/>
    <property type="match status" value="1"/>
</dbReference>
<evidence type="ECO:0000256" key="2">
    <source>
        <dbReference type="ARBA" id="ARBA00022837"/>
    </source>
</evidence>
<evidence type="ECO:0000256" key="3">
    <source>
        <dbReference type="SAM" id="Phobius"/>
    </source>
</evidence>